<dbReference type="Proteomes" id="UP000554837">
    <property type="component" value="Unassembled WGS sequence"/>
</dbReference>
<dbReference type="PIRSF" id="PIRSF037442">
    <property type="entry name" value="UCP037442_abhydr"/>
    <property type="match status" value="1"/>
</dbReference>
<evidence type="ECO:0000259" key="1">
    <source>
        <dbReference type="Pfam" id="PF12146"/>
    </source>
</evidence>
<dbReference type="InterPro" id="IPR029058">
    <property type="entry name" value="AB_hydrolase_fold"/>
</dbReference>
<protein>
    <submittedName>
        <fullName evidence="2">Putative alpha/beta hydrolase</fullName>
    </submittedName>
</protein>
<dbReference type="EMBL" id="JACHHO010000001">
    <property type="protein sequence ID" value="MBB5203545.1"/>
    <property type="molecule type" value="Genomic_DNA"/>
</dbReference>
<proteinExistence type="predicted"/>
<keyword evidence="3" id="KW-1185">Reference proteome</keyword>
<accession>A0A840RZW5</accession>
<dbReference type="SUPFAM" id="SSF53474">
    <property type="entry name" value="alpha/beta-Hydrolases"/>
    <property type="match status" value="1"/>
</dbReference>
<comment type="caution">
    <text evidence="2">The sequence shown here is derived from an EMBL/GenBank/DDBJ whole genome shotgun (WGS) entry which is preliminary data.</text>
</comment>
<dbReference type="Pfam" id="PF12146">
    <property type="entry name" value="Hydrolase_4"/>
    <property type="match status" value="1"/>
</dbReference>
<reference evidence="2 3" key="1">
    <citation type="submission" date="2020-08" db="EMBL/GenBank/DDBJ databases">
        <title>Genomic Encyclopedia of Type Strains, Phase IV (KMG-IV): sequencing the most valuable type-strain genomes for metagenomic binning, comparative biology and taxonomic classification.</title>
        <authorList>
            <person name="Goeker M."/>
        </authorList>
    </citation>
    <scope>NUCLEOTIDE SEQUENCE [LARGE SCALE GENOMIC DNA]</scope>
    <source>
        <strain evidence="2 3">DSM 23958</strain>
    </source>
</reference>
<dbReference type="RefSeq" id="WP_175423670.1">
    <property type="nucleotide sequence ID" value="NZ_CP040709.1"/>
</dbReference>
<gene>
    <name evidence="2" type="ORF">HNQ51_000838</name>
</gene>
<sequence>MQVPVPSNWLGEGESPNLALLQAEWEENSEPEGRALLFAARDGARLAGRVFEPATPARAVAVLAPATGVPQRYYFGFARWLRERGYAVLCFDYRGMGMSPTPDGGVTMRDWVARDLSAALALARQRAGRGSQSLPLVWFGHSLGGNGLPMVEGLEHLDAAVTLGSQFGYWRLWDGWRAQVTRIFFQHWLPLWVRLSGRLPGWALGGGEALPGAAAMDWARWGLLPGYMRDDPACKADWAPQRFRGSLQVWSIHDDRLYGPRRAVDALADCFREGAARVERFHLFPNEVGLKRVGHFGIFRRSAAQQLWPLLLSRLEARLPALAS</sequence>
<dbReference type="InterPro" id="IPR017208">
    <property type="entry name" value="UCP037442_abhydr"/>
</dbReference>
<organism evidence="2 3">
    <name type="scientific">Inhella inkyongensis</name>
    <dbReference type="NCBI Taxonomy" id="392593"/>
    <lineage>
        <taxon>Bacteria</taxon>
        <taxon>Pseudomonadati</taxon>
        <taxon>Pseudomonadota</taxon>
        <taxon>Betaproteobacteria</taxon>
        <taxon>Burkholderiales</taxon>
        <taxon>Sphaerotilaceae</taxon>
        <taxon>Inhella</taxon>
    </lineage>
</organism>
<dbReference type="GO" id="GO:0016787">
    <property type="term" value="F:hydrolase activity"/>
    <property type="evidence" value="ECO:0007669"/>
    <property type="project" value="UniProtKB-KW"/>
</dbReference>
<dbReference type="AlphaFoldDB" id="A0A840RZW5"/>
<name>A0A840RZW5_9BURK</name>
<feature type="domain" description="Serine aminopeptidase S33" evidence="1">
    <location>
        <begin position="58"/>
        <end position="147"/>
    </location>
</feature>
<evidence type="ECO:0000313" key="2">
    <source>
        <dbReference type="EMBL" id="MBB5203545.1"/>
    </source>
</evidence>
<dbReference type="InterPro" id="IPR022742">
    <property type="entry name" value="Hydrolase_4"/>
</dbReference>
<dbReference type="Gene3D" id="3.40.50.1820">
    <property type="entry name" value="alpha/beta hydrolase"/>
    <property type="match status" value="1"/>
</dbReference>
<keyword evidence="2" id="KW-0378">Hydrolase</keyword>
<evidence type="ECO:0000313" key="3">
    <source>
        <dbReference type="Proteomes" id="UP000554837"/>
    </source>
</evidence>